<evidence type="ECO:0000313" key="1">
    <source>
        <dbReference type="EMBL" id="KAF2429579.1"/>
    </source>
</evidence>
<dbReference type="AlphaFoldDB" id="A0A9P4NPB6"/>
<evidence type="ECO:0000313" key="2">
    <source>
        <dbReference type="Proteomes" id="UP000800235"/>
    </source>
</evidence>
<keyword evidence="2" id="KW-1185">Reference proteome</keyword>
<dbReference type="EMBL" id="MU007045">
    <property type="protein sequence ID" value="KAF2429579.1"/>
    <property type="molecule type" value="Genomic_DNA"/>
</dbReference>
<reference evidence="1" key="1">
    <citation type="journal article" date="2020" name="Stud. Mycol.">
        <title>101 Dothideomycetes genomes: a test case for predicting lifestyles and emergence of pathogens.</title>
        <authorList>
            <person name="Haridas S."/>
            <person name="Albert R."/>
            <person name="Binder M."/>
            <person name="Bloem J."/>
            <person name="Labutti K."/>
            <person name="Salamov A."/>
            <person name="Andreopoulos B."/>
            <person name="Baker S."/>
            <person name="Barry K."/>
            <person name="Bills G."/>
            <person name="Bluhm B."/>
            <person name="Cannon C."/>
            <person name="Castanera R."/>
            <person name="Culley D."/>
            <person name="Daum C."/>
            <person name="Ezra D."/>
            <person name="Gonzalez J."/>
            <person name="Henrissat B."/>
            <person name="Kuo A."/>
            <person name="Liang C."/>
            <person name="Lipzen A."/>
            <person name="Lutzoni F."/>
            <person name="Magnuson J."/>
            <person name="Mondo S."/>
            <person name="Nolan M."/>
            <person name="Ohm R."/>
            <person name="Pangilinan J."/>
            <person name="Park H.-J."/>
            <person name="Ramirez L."/>
            <person name="Alfaro M."/>
            <person name="Sun H."/>
            <person name="Tritt A."/>
            <person name="Yoshinaga Y."/>
            <person name="Zwiers L.-H."/>
            <person name="Turgeon B."/>
            <person name="Goodwin S."/>
            <person name="Spatafora J."/>
            <person name="Crous P."/>
            <person name="Grigoriev I."/>
        </authorList>
    </citation>
    <scope>NUCLEOTIDE SEQUENCE</scope>
    <source>
        <strain evidence="1">CBS 130266</strain>
    </source>
</reference>
<sequence>MNYTRSFRSNSSCLPLSISTTLPTCYSFQPNGELRLSTKSICTAKIVPKGSNLQRLGQFSVQSESRRRPTTVRFLSLKHLSCPHGIYSCMLVRLTPETTIPTAITRSDIFMSATNFKADIYVVFSINCNEYVARVREVRAVRRAGLFLTMGLVYHSPIVIFREMLRTMNSILPVSGKQWADLRRGSLR</sequence>
<proteinExistence type="predicted"/>
<dbReference type="Proteomes" id="UP000800235">
    <property type="component" value="Unassembled WGS sequence"/>
</dbReference>
<comment type="caution">
    <text evidence="1">The sequence shown here is derived from an EMBL/GenBank/DDBJ whole genome shotgun (WGS) entry which is preliminary data.</text>
</comment>
<accession>A0A9P4NPB6</accession>
<protein>
    <submittedName>
        <fullName evidence="1">Uncharacterized protein</fullName>
    </submittedName>
</protein>
<name>A0A9P4NPB6_9PEZI</name>
<gene>
    <name evidence="1" type="ORF">EJ08DRAFT_269470</name>
</gene>
<organism evidence="1 2">
    <name type="scientific">Tothia fuscella</name>
    <dbReference type="NCBI Taxonomy" id="1048955"/>
    <lineage>
        <taxon>Eukaryota</taxon>
        <taxon>Fungi</taxon>
        <taxon>Dikarya</taxon>
        <taxon>Ascomycota</taxon>
        <taxon>Pezizomycotina</taxon>
        <taxon>Dothideomycetes</taxon>
        <taxon>Pleosporomycetidae</taxon>
        <taxon>Venturiales</taxon>
        <taxon>Cylindrosympodiaceae</taxon>
        <taxon>Tothia</taxon>
    </lineage>
</organism>